<evidence type="ECO:0000259" key="3">
    <source>
        <dbReference type="Pfam" id="PF14267"/>
    </source>
</evidence>
<protein>
    <recommendedName>
        <fullName evidence="6">DUF4357 domain-containing protein</fullName>
    </recommendedName>
</protein>
<comment type="caution">
    <text evidence="4">The sequence shown here is derived from an EMBL/GenBank/DDBJ whole genome shotgun (WGS) entry which is preliminary data.</text>
</comment>
<dbReference type="Pfam" id="PF07510">
    <property type="entry name" value="GmrSD_C"/>
    <property type="match status" value="1"/>
</dbReference>
<dbReference type="RefSeq" id="WP_023036654.1">
    <property type="nucleotide sequence ID" value="NZ_CP159327.1"/>
</dbReference>
<reference evidence="4 5" key="1">
    <citation type="submission" date="2017-05" db="EMBL/GenBank/DDBJ databases">
        <title>Genome sequencing of Fusobacterium nucleatum subsp. polymorphum KCOM 1001 (=ChDC F119).</title>
        <authorList>
            <person name="Kook J.-K."/>
            <person name="Park S.-N."/>
            <person name="Lim Y.K."/>
            <person name="Roh H."/>
        </authorList>
    </citation>
    <scope>NUCLEOTIDE SEQUENCE [LARGE SCALE GENOMIC DNA]</scope>
    <source>
        <strain evidence="4 5">KCOM 1001</strain>
    </source>
</reference>
<dbReference type="AlphaFoldDB" id="A0A246EDY4"/>
<evidence type="ECO:0000313" key="4">
    <source>
        <dbReference type="EMBL" id="OWP24835.1"/>
    </source>
</evidence>
<dbReference type="InterPro" id="IPR025579">
    <property type="entry name" value="DUF4357"/>
</dbReference>
<dbReference type="PANTHER" id="PTHR35149">
    <property type="entry name" value="SLL5132 PROTEIN"/>
    <property type="match status" value="1"/>
</dbReference>
<dbReference type="Pfam" id="PF14267">
    <property type="entry name" value="DUF4357"/>
    <property type="match status" value="1"/>
</dbReference>
<proteinExistence type="predicted"/>
<dbReference type="PANTHER" id="PTHR35149:SF2">
    <property type="entry name" value="DUF262 DOMAIN-CONTAINING PROTEIN"/>
    <property type="match status" value="1"/>
</dbReference>
<feature type="domain" description="DUF4357" evidence="3">
    <location>
        <begin position="613"/>
        <end position="664"/>
    </location>
</feature>
<dbReference type="EMBL" id="NHRT01000001">
    <property type="protein sequence ID" value="OWP24835.1"/>
    <property type="molecule type" value="Genomic_DNA"/>
</dbReference>
<feature type="domain" description="GmrSD restriction endonucleases C-terminal" evidence="2">
    <location>
        <begin position="413"/>
        <end position="548"/>
    </location>
</feature>
<evidence type="ECO:0008006" key="6">
    <source>
        <dbReference type="Google" id="ProtNLM"/>
    </source>
</evidence>
<dbReference type="InterPro" id="IPR004919">
    <property type="entry name" value="GmrSD_N"/>
</dbReference>
<evidence type="ECO:0000259" key="2">
    <source>
        <dbReference type="Pfam" id="PF07510"/>
    </source>
</evidence>
<dbReference type="Pfam" id="PF03235">
    <property type="entry name" value="GmrSD_N"/>
    <property type="match status" value="1"/>
</dbReference>
<evidence type="ECO:0000313" key="5">
    <source>
        <dbReference type="Proteomes" id="UP000197470"/>
    </source>
</evidence>
<organism evidence="4 5">
    <name type="scientific">Fusobacterium nucleatum subsp. polymorphum</name>
    <name type="common">Fusobacterium polymorphum</name>
    <dbReference type="NCBI Taxonomy" id="76857"/>
    <lineage>
        <taxon>Bacteria</taxon>
        <taxon>Fusobacteriati</taxon>
        <taxon>Fusobacteriota</taxon>
        <taxon>Fusobacteriia</taxon>
        <taxon>Fusobacteriales</taxon>
        <taxon>Fusobacteriaceae</taxon>
        <taxon>Fusobacterium</taxon>
    </lineage>
</organism>
<evidence type="ECO:0000259" key="1">
    <source>
        <dbReference type="Pfam" id="PF03235"/>
    </source>
</evidence>
<accession>A0A246EDY4</accession>
<gene>
    <name evidence="4" type="ORF">CA839_02180</name>
</gene>
<dbReference type="InterPro" id="IPR011089">
    <property type="entry name" value="GmrSD_C"/>
</dbReference>
<sequence>MKATERKIVDLFSEVNTFFSIPVYQRNYNWQEKQCQILFEDILKAGKDKEIFSHFIGSIVYIHEGVYTTGSKEFYIIDGQQRMTSLMLLFLSLYNKLKNIEENEAERIYECYIVNKFAKKDIKLKLLSSEENIFILDKISKGNFKELEDYQDRNILKNYFFFKNELEKLNEIEIKNFLEGIDKLLYVDIALEKGKDDPQKIFESLNSTGLDLSQADLIRNYILMDLDRESQNEVYHNIWVPIEKNCQLSDGNKITSYVSDFIRDYLTLKNNEIPNKNKIFEEFKKFYNNKVEVNKNKLEDIKKYSEAYSNIINPDLEREKEIKKELNYLRMLDQTVINPFLIGILVDYREKKISKKDTLKILELLQSYLWRRFITGEPSNVLNKIFQTMYSKVSKTGDYYLNLEKNLINQTFPNNEELKSALKIKPLYKDKAKLRYVFEKIENHNHNELIDFNNEKITIEHIFPQKPNKSWREKYSEHELEEMKNFKDTISNLTLTGSNIILGNKSFLEKRDEPIHGFKNSKLFLNKYLGNLNEWNLSTMSERFDILFEDIIKIWNRPEEDNVDIEKITFVLKISSSSSAGTGKLLSGDKFKILKGSTISKKSISNNINTVKDLLIKGILEETKENYIFKEDYITTSPSAAAKLILGRNSNGLKEWKTFEGKSLKDYKEIRK</sequence>
<feature type="domain" description="GmrSD restriction endonucleases N-terminal" evidence="1">
    <location>
        <begin position="10"/>
        <end position="222"/>
    </location>
</feature>
<dbReference type="Proteomes" id="UP000197470">
    <property type="component" value="Unassembled WGS sequence"/>
</dbReference>
<name>A0A246EDY4_FUSNP</name>